<feature type="transmembrane region" description="Helical" evidence="6">
    <location>
        <begin position="419"/>
        <end position="437"/>
    </location>
</feature>
<proteinExistence type="predicted"/>
<comment type="subcellular location">
    <subcellularLocation>
        <location evidence="1">Cell membrane</location>
        <topology evidence="1">Multi-pass membrane protein</topology>
    </subcellularLocation>
</comment>
<feature type="transmembrane region" description="Helical" evidence="6">
    <location>
        <begin position="361"/>
        <end position="382"/>
    </location>
</feature>
<dbReference type="GO" id="GO:0005886">
    <property type="term" value="C:plasma membrane"/>
    <property type="evidence" value="ECO:0007669"/>
    <property type="project" value="UniProtKB-SubCell"/>
</dbReference>
<dbReference type="KEGG" id="wcp:H9Q76_01090"/>
<feature type="transmembrane region" description="Helical" evidence="6">
    <location>
        <begin position="12"/>
        <end position="34"/>
    </location>
</feature>
<feature type="transmembrane region" description="Helical" evidence="6">
    <location>
        <begin position="388"/>
        <end position="407"/>
    </location>
</feature>
<organism evidence="7 8">
    <name type="scientific">Wujia chipingensis</name>
    <dbReference type="NCBI Taxonomy" id="2763670"/>
    <lineage>
        <taxon>Bacteria</taxon>
        <taxon>Bacillati</taxon>
        <taxon>Bacillota</taxon>
        <taxon>Clostridia</taxon>
        <taxon>Lachnospirales</taxon>
        <taxon>Lachnospiraceae</taxon>
        <taxon>Wujia</taxon>
    </lineage>
</organism>
<feature type="transmembrane region" description="Helical" evidence="6">
    <location>
        <begin position="252"/>
        <end position="272"/>
    </location>
</feature>
<feature type="transmembrane region" description="Helical" evidence="6">
    <location>
        <begin position="118"/>
        <end position="139"/>
    </location>
</feature>
<dbReference type="InterPro" id="IPR050833">
    <property type="entry name" value="Poly_Biosynth_Transport"/>
</dbReference>
<feature type="transmembrane region" description="Helical" evidence="6">
    <location>
        <begin position="443"/>
        <end position="466"/>
    </location>
</feature>
<reference evidence="7 8" key="1">
    <citation type="submission" date="2020-08" db="EMBL/GenBank/DDBJ databases">
        <authorList>
            <person name="Liu C."/>
            <person name="Sun Q."/>
        </authorList>
    </citation>
    <scope>NUCLEOTIDE SEQUENCE [LARGE SCALE GENOMIC DNA]</scope>
    <source>
        <strain evidence="7 8">NSJ-4</strain>
    </source>
</reference>
<evidence type="ECO:0000256" key="4">
    <source>
        <dbReference type="ARBA" id="ARBA00022989"/>
    </source>
</evidence>
<dbReference type="PANTHER" id="PTHR30250:SF11">
    <property type="entry name" value="O-ANTIGEN TRANSPORTER-RELATED"/>
    <property type="match status" value="1"/>
</dbReference>
<evidence type="ECO:0000256" key="3">
    <source>
        <dbReference type="ARBA" id="ARBA00022692"/>
    </source>
</evidence>
<feature type="transmembrane region" description="Helical" evidence="6">
    <location>
        <begin position="90"/>
        <end position="112"/>
    </location>
</feature>
<sequence>MAEIKTKSVKLNMVMNALLSMSSFIFPLITFPYVSRILLPVGTGRVAFATAVVTYFAMFAQLGIPTYGIRLCAKVRDNKEELTRAVHELLFINLFMSAIVYAVFFISLAVVPKFREEHTLLLIIGATILLNALGVEWLYKALEQYTYITVRSLIFKVVALISTFMLVRDPGDCLQYGFLTILATSASNVLNFINLRKYIYLKPIGGYHIKRHIKMILVFFSMSVATTIYTNLDNVMLGFMKDKVEVGYYSAAVKIKSIMVSVVTSASTVLLPRASYYVDKGMMDEFSRILKKTMRFIFLVAIPFSIYFMIYAKEGIFFLSGKAYAGAIIPMQIIMPTLTLIGISNVTGIQMMVPLGREKQVLYSEIAGAIVDLVLNTIFIPIYGAAGAALGTLVAEAVVLGWQCVAIRDLKMGIFQKLPYGKILIAVGLGSAASFWVKLLGISVFPTLVISAVCFFGVYGIVMTVLKDSLVIELEKQLIRKIKKNDCV</sequence>
<evidence type="ECO:0000256" key="6">
    <source>
        <dbReference type="SAM" id="Phobius"/>
    </source>
</evidence>
<feature type="transmembrane region" description="Helical" evidence="6">
    <location>
        <begin position="293"/>
        <end position="312"/>
    </location>
</feature>
<keyword evidence="2" id="KW-1003">Cell membrane</keyword>
<dbReference type="AlphaFoldDB" id="A0A7G9FN07"/>
<evidence type="ECO:0000313" key="7">
    <source>
        <dbReference type="EMBL" id="QNL99938.1"/>
    </source>
</evidence>
<feature type="transmembrane region" description="Helical" evidence="6">
    <location>
        <begin position="174"/>
        <end position="193"/>
    </location>
</feature>
<dbReference type="Proteomes" id="UP000515819">
    <property type="component" value="Chromosome"/>
</dbReference>
<accession>A0A7G9FN07</accession>
<keyword evidence="3 6" id="KW-0812">Transmembrane</keyword>
<dbReference type="RefSeq" id="WP_249321396.1">
    <property type="nucleotide sequence ID" value="NZ_CP060632.1"/>
</dbReference>
<dbReference type="Pfam" id="PF01943">
    <property type="entry name" value="Polysacc_synt"/>
    <property type="match status" value="1"/>
</dbReference>
<keyword evidence="8" id="KW-1185">Reference proteome</keyword>
<evidence type="ECO:0000256" key="5">
    <source>
        <dbReference type="ARBA" id="ARBA00023136"/>
    </source>
</evidence>
<keyword evidence="4 6" id="KW-1133">Transmembrane helix</keyword>
<evidence type="ECO:0000256" key="2">
    <source>
        <dbReference type="ARBA" id="ARBA00022475"/>
    </source>
</evidence>
<feature type="transmembrane region" description="Helical" evidence="6">
    <location>
        <begin position="324"/>
        <end position="349"/>
    </location>
</feature>
<gene>
    <name evidence="7" type="ORF">H9Q76_01090</name>
</gene>
<dbReference type="PANTHER" id="PTHR30250">
    <property type="entry name" value="PST FAMILY PREDICTED COLANIC ACID TRANSPORTER"/>
    <property type="match status" value="1"/>
</dbReference>
<evidence type="ECO:0000256" key="1">
    <source>
        <dbReference type="ARBA" id="ARBA00004651"/>
    </source>
</evidence>
<dbReference type="InterPro" id="IPR002797">
    <property type="entry name" value="Polysacc_synth"/>
</dbReference>
<feature type="transmembrane region" description="Helical" evidence="6">
    <location>
        <begin position="148"/>
        <end position="168"/>
    </location>
</feature>
<dbReference type="EMBL" id="CP060632">
    <property type="protein sequence ID" value="QNL99938.1"/>
    <property type="molecule type" value="Genomic_DNA"/>
</dbReference>
<feature type="transmembrane region" description="Helical" evidence="6">
    <location>
        <begin position="213"/>
        <end position="232"/>
    </location>
</feature>
<name>A0A7G9FN07_9FIRM</name>
<feature type="transmembrane region" description="Helical" evidence="6">
    <location>
        <begin position="46"/>
        <end position="69"/>
    </location>
</feature>
<keyword evidence="5 6" id="KW-0472">Membrane</keyword>
<dbReference type="CDD" id="cd13128">
    <property type="entry name" value="MATE_Wzx_like"/>
    <property type="match status" value="1"/>
</dbReference>
<evidence type="ECO:0000313" key="8">
    <source>
        <dbReference type="Proteomes" id="UP000515819"/>
    </source>
</evidence>
<protein>
    <submittedName>
        <fullName evidence="7">Flippase</fullName>
    </submittedName>
</protein>